<feature type="region of interest" description="Disordered" evidence="1">
    <location>
        <begin position="80"/>
        <end position="146"/>
    </location>
</feature>
<dbReference type="Proteomes" id="UP000246050">
    <property type="component" value="Unassembled WGS sequence"/>
</dbReference>
<proteinExistence type="predicted"/>
<sequence>MVTCGRVCWRSTRGGGAATTRRWSSCPACHRRVPKPRGRTLSCPHCAFSGHRDLVAAASIATRTPGGGSTTPAAVVLPQVVTHRRAGRHLPGAGRSRRDPRRPPRVARGSVGPRRPAPPTGGESLTPKVRIHDNQQEHVERWWTPH</sequence>
<feature type="compositionally biased region" description="Basic and acidic residues" evidence="1">
    <location>
        <begin position="130"/>
        <end position="146"/>
    </location>
</feature>
<gene>
    <name evidence="2" type="ORF">DKT69_05040</name>
</gene>
<dbReference type="EMBL" id="QGKS01000113">
    <property type="protein sequence ID" value="PWR16549.1"/>
    <property type="molecule type" value="Genomic_DNA"/>
</dbReference>
<accession>A0A317DP64</accession>
<evidence type="ECO:0000256" key="1">
    <source>
        <dbReference type="SAM" id="MobiDB-lite"/>
    </source>
</evidence>
<organism evidence="2 3">
    <name type="scientific">Micromonospora sicca</name>
    <dbReference type="NCBI Taxonomy" id="2202420"/>
    <lineage>
        <taxon>Bacteria</taxon>
        <taxon>Bacillati</taxon>
        <taxon>Actinomycetota</taxon>
        <taxon>Actinomycetes</taxon>
        <taxon>Micromonosporales</taxon>
        <taxon>Micromonosporaceae</taxon>
        <taxon>Micromonospora</taxon>
    </lineage>
</organism>
<evidence type="ECO:0000313" key="2">
    <source>
        <dbReference type="EMBL" id="PWR16549.1"/>
    </source>
</evidence>
<reference evidence="2 3" key="1">
    <citation type="submission" date="2018-05" db="EMBL/GenBank/DDBJ databases">
        <title>Micromonosporas from Atacama Desert.</title>
        <authorList>
            <person name="Carro L."/>
            <person name="Golinska P."/>
            <person name="Klenk H.-P."/>
            <person name="Goodfellow M."/>
        </authorList>
    </citation>
    <scope>NUCLEOTIDE SEQUENCE [LARGE SCALE GENOMIC DNA]</scope>
    <source>
        <strain evidence="2 3">4G51</strain>
    </source>
</reference>
<name>A0A317DP64_9ACTN</name>
<dbReference type="AlphaFoldDB" id="A0A317DP64"/>
<protein>
    <submittedName>
        <fullName evidence="2">Uncharacterized protein</fullName>
    </submittedName>
</protein>
<evidence type="ECO:0000313" key="3">
    <source>
        <dbReference type="Proteomes" id="UP000246050"/>
    </source>
</evidence>
<comment type="caution">
    <text evidence="2">The sequence shown here is derived from an EMBL/GenBank/DDBJ whole genome shotgun (WGS) entry which is preliminary data.</text>
</comment>